<reference evidence="2 3" key="1">
    <citation type="submission" date="2018-06" db="EMBL/GenBank/DDBJ databases">
        <title>Towards the identification of Burkholderia cepacia strain which caused fatal septicemia.</title>
        <authorList>
            <person name="Bui L.A.T."/>
            <person name="Zakharova I.B."/>
            <person name="Shpak I.M."/>
            <person name="Teteryatnikova N."/>
            <person name="Ustinov D.V."/>
            <person name="Kuzyutina Y.A."/>
            <person name="Nguyen H.N."/>
            <person name="Antonov A.S."/>
            <person name="Avdyusheva E.F."/>
            <person name="Victorov D.V."/>
        </authorList>
    </citation>
    <scope>NUCLEOTIDE SEQUENCE [LARGE SCALE GENOMIC DNA]</scope>
    <source>
        <strain evidence="2 3">PT02</strain>
    </source>
</reference>
<evidence type="ECO:0000313" key="2">
    <source>
        <dbReference type="EMBL" id="RAQ03554.1"/>
    </source>
</evidence>
<evidence type="ECO:0000313" key="3">
    <source>
        <dbReference type="Proteomes" id="UP000248899"/>
    </source>
</evidence>
<accession>A0AAQ0FBP3</accession>
<feature type="compositionally biased region" description="Basic residues" evidence="1">
    <location>
        <begin position="134"/>
        <end position="143"/>
    </location>
</feature>
<dbReference type="Proteomes" id="UP000248899">
    <property type="component" value="Unassembled WGS sequence"/>
</dbReference>
<evidence type="ECO:0000256" key="1">
    <source>
        <dbReference type="SAM" id="MobiDB-lite"/>
    </source>
</evidence>
<feature type="compositionally biased region" description="Low complexity" evidence="1">
    <location>
        <begin position="86"/>
        <end position="95"/>
    </location>
</feature>
<dbReference type="EMBL" id="QLUZ01000022">
    <property type="protein sequence ID" value="RAQ03554.1"/>
    <property type="molecule type" value="Genomic_DNA"/>
</dbReference>
<proteinExistence type="predicted"/>
<feature type="region of interest" description="Disordered" evidence="1">
    <location>
        <begin position="79"/>
        <end position="152"/>
    </location>
</feature>
<protein>
    <submittedName>
        <fullName evidence="2">Uncharacterized protein</fullName>
    </submittedName>
</protein>
<comment type="caution">
    <text evidence="2">The sequence shown here is derived from an EMBL/GenBank/DDBJ whole genome shotgun (WGS) entry which is preliminary data.</text>
</comment>
<gene>
    <name evidence="2" type="ORF">DPR02_29325</name>
</gene>
<organism evidence="2 3">
    <name type="scientific">Burkholderia cepacia</name>
    <name type="common">Pseudomonas cepacia</name>
    <dbReference type="NCBI Taxonomy" id="292"/>
    <lineage>
        <taxon>Bacteria</taxon>
        <taxon>Pseudomonadati</taxon>
        <taxon>Pseudomonadota</taxon>
        <taxon>Betaproteobacteria</taxon>
        <taxon>Burkholderiales</taxon>
        <taxon>Burkholderiaceae</taxon>
        <taxon>Burkholderia</taxon>
        <taxon>Burkholderia cepacia complex</taxon>
    </lineage>
</organism>
<name>A0AAQ0FBP3_BURCE</name>
<sequence>MRPDEAAMQPVAQAVPVFVGYRRTSTIKAISRIRRPPDAGRTTHTFASLRGRFGGTVAPAVTRSRVKSRRTNALNRRACRRRPEPVGDAAIAAAGPSGGPLRPAHHARRHLKRGFRRDVKVPATNEATNNPAGRARRSARGRHALASPCRTP</sequence>
<feature type="compositionally biased region" description="Basic residues" evidence="1">
    <location>
        <begin position="103"/>
        <end position="115"/>
    </location>
</feature>
<dbReference type="AlphaFoldDB" id="A0AAQ0FBP3"/>